<keyword evidence="2" id="KW-1185">Reference proteome</keyword>
<accession>A0ABT7T149</accession>
<gene>
    <name evidence="1" type="ORF">QTP81_16260</name>
</gene>
<comment type="caution">
    <text evidence="1">The sequence shown here is derived from an EMBL/GenBank/DDBJ whole genome shotgun (WGS) entry which is preliminary data.</text>
</comment>
<dbReference type="EMBL" id="JAUCBP010000013">
    <property type="protein sequence ID" value="MDM7862160.1"/>
    <property type="molecule type" value="Genomic_DNA"/>
</dbReference>
<sequence length="109" mass="12103">MKSEFALLTNKQLESWIASRNLFFSSKNQSFYYGGHTGQGTFDLRQLPASISTSIEIIELENTSCSAAVVDLLYAESEDGSEKFASHFVTCQGVLRARLRNTQQTIVGD</sequence>
<protein>
    <recommendedName>
        <fullName evidence="3">Nuclear transport factor 2 family protein</fullName>
    </recommendedName>
</protein>
<evidence type="ECO:0008006" key="3">
    <source>
        <dbReference type="Google" id="ProtNLM"/>
    </source>
</evidence>
<name>A0ABT7T149_9ALTE</name>
<dbReference type="RefSeq" id="WP_289366940.1">
    <property type="nucleotide sequence ID" value="NZ_JAUCBP010000013.1"/>
</dbReference>
<reference evidence="1 2" key="1">
    <citation type="submission" date="2023-06" db="EMBL/GenBank/DDBJ databases">
        <title>Alteromonas sp. ASW11-36 isolated from intertidal sand.</title>
        <authorList>
            <person name="Li Y."/>
        </authorList>
    </citation>
    <scope>NUCLEOTIDE SEQUENCE [LARGE SCALE GENOMIC DNA]</scope>
    <source>
        <strain evidence="1 2">ASW11-36</strain>
    </source>
</reference>
<proteinExistence type="predicted"/>
<dbReference type="Proteomes" id="UP001234343">
    <property type="component" value="Unassembled WGS sequence"/>
</dbReference>
<evidence type="ECO:0000313" key="2">
    <source>
        <dbReference type="Proteomes" id="UP001234343"/>
    </source>
</evidence>
<evidence type="ECO:0000313" key="1">
    <source>
        <dbReference type="EMBL" id="MDM7862160.1"/>
    </source>
</evidence>
<organism evidence="1 2">
    <name type="scientific">Alteromonas arenosi</name>
    <dbReference type="NCBI Taxonomy" id="3055817"/>
    <lineage>
        <taxon>Bacteria</taxon>
        <taxon>Pseudomonadati</taxon>
        <taxon>Pseudomonadota</taxon>
        <taxon>Gammaproteobacteria</taxon>
        <taxon>Alteromonadales</taxon>
        <taxon>Alteromonadaceae</taxon>
        <taxon>Alteromonas/Salinimonas group</taxon>
        <taxon>Alteromonas</taxon>
    </lineage>
</organism>